<evidence type="ECO:0000313" key="2">
    <source>
        <dbReference type="Proteomes" id="UP000621447"/>
    </source>
</evidence>
<proteinExistence type="predicted"/>
<keyword evidence="2" id="KW-1185">Reference proteome</keyword>
<name>A0ABX2JI74_9SPHN</name>
<dbReference type="Proteomes" id="UP000621447">
    <property type="component" value="Unassembled WGS sequence"/>
</dbReference>
<sequence>MPFVLASTPAVAQLPSNSLPAYITDQRVLVGHFRYKESEGGLTIDVRLGADHRASYRITEGPEACDFIVAEGVWTYEAGTIHIHNQPGPVRLDPVGAPVRDPAVALSVTVRLPDGAPAQGLGVTWKDAGGLYAMADGRHVVSANETLGAREVYLLRLADRKVLQTIAVRPGGPNSFRFTYHPSDQEPFDIPAIALDPEAQVLEVEVGTSYVRLSRVPD</sequence>
<comment type="caution">
    <text evidence="1">The sequence shown here is derived from an EMBL/GenBank/DDBJ whole genome shotgun (WGS) entry which is preliminary data.</text>
</comment>
<gene>
    <name evidence="1" type="ORF">HRV97_13110</name>
</gene>
<accession>A0ABX2JI74</accession>
<reference evidence="1 2" key="1">
    <citation type="submission" date="2020-06" db="EMBL/GenBank/DDBJ databases">
        <title>Sphingomonas hominis sp. nov., a member of the Sphingomonas, isolated from the hair of a 22-year-old girl.</title>
        <authorList>
            <person name="Zhang D.-F."/>
            <person name="Cui X.-W."/>
        </authorList>
    </citation>
    <scope>NUCLEOTIDE SEQUENCE [LARGE SCALE GENOMIC DNA]</scope>
    <source>
        <strain evidence="1 2">HHU CXW</strain>
    </source>
</reference>
<dbReference type="RefSeq" id="WP_174194710.1">
    <property type="nucleotide sequence ID" value="NZ_JABULH010000005.1"/>
</dbReference>
<evidence type="ECO:0008006" key="3">
    <source>
        <dbReference type="Google" id="ProtNLM"/>
    </source>
</evidence>
<protein>
    <recommendedName>
        <fullName evidence="3">DUF3108 domain-containing protein</fullName>
    </recommendedName>
</protein>
<dbReference type="EMBL" id="JABULH010000005">
    <property type="protein sequence ID" value="NTS66098.1"/>
    <property type="molecule type" value="Genomic_DNA"/>
</dbReference>
<evidence type="ECO:0000313" key="1">
    <source>
        <dbReference type="EMBL" id="NTS66098.1"/>
    </source>
</evidence>
<organism evidence="1 2">
    <name type="scientific">Sphingomonas hominis</name>
    <dbReference type="NCBI Taxonomy" id="2741495"/>
    <lineage>
        <taxon>Bacteria</taxon>
        <taxon>Pseudomonadati</taxon>
        <taxon>Pseudomonadota</taxon>
        <taxon>Alphaproteobacteria</taxon>
        <taxon>Sphingomonadales</taxon>
        <taxon>Sphingomonadaceae</taxon>
        <taxon>Sphingomonas</taxon>
    </lineage>
</organism>